<dbReference type="AlphaFoldDB" id="A0A1E3HZU1"/>
<dbReference type="GeneID" id="30153457"/>
<evidence type="ECO:0000256" key="1">
    <source>
        <dbReference type="SAM" id="MobiDB-lite"/>
    </source>
</evidence>
<name>A0A1E3HZU1_9TREE</name>
<proteinExistence type="predicted"/>
<evidence type="ECO:0008006" key="4">
    <source>
        <dbReference type="Google" id="ProtNLM"/>
    </source>
</evidence>
<sequence length="100" mass="11122">MHREQVAGHQSENTELDASSTFPTLPSTRRVISTDLAPAKTTAGKKRAGAPSAYNVYMKVQLAKIKEEQEKSGKKSDHKENFKKVAAEWKNAPENPKNKK</sequence>
<dbReference type="EMBL" id="AWGJ01000003">
    <property type="protein sequence ID" value="ODN81768.1"/>
    <property type="molecule type" value="Genomic_DNA"/>
</dbReference>
<dbReference type="RefSeq" id="XP_018996087.1">
    <property type="nucleotide sequence ID" value="XM_019135684.1"/>
</dbReference>
<evidence type="ECO:0000313" key="3">
    <source>
        <dbReference type="Proteomes" id="UP000094065"/>
    </source>
</evidence>
<protein>
    <recommendedName>
        <fullName evidence="4">HMG box domain-containing protein</fullName>
    </recommendedName>
</protein>
<organism evidence="2 3">
    <name type="scientific">Cryptococcus amylolentus CBS 6039</name>
    <dbReference type="NCBI Taxonomy" id="1295533"/>
    <lineage>
        <taxon>Eukaryota</taxon>
        <taxon>Fungi</taxon>
        <taxon>Dikarya</taxon>
        <taxon>Basidiomycota</taxon>
        <taxon>Agaricomycotina</taxon>
        <taxon>Tremellomycetes</taxon>
        <taxon>Tremellales</taxon>
        <taxon>Cryptococcaceae</taxon>
        <taxon>Cryptococcus</taxon>
    </lineage>
</organism>
<keyword evidence="3" id="KW-1185">Reference proteome</keyword>
<dbReference type="Proteomes" id="UP000094065">
    <property type="component" value="Unassembled WGS sequence"/>
</dbReference>
<feature type="compositionally biased region" description="Polar residues" evidence="1">
    <location>
        <begin position="8"/>
        <end position="31"/>
    </location>
</feature>
<dbReference type="Gene3D" id="1.10.30.10">
    <property type="entry name" value="High mobility group box domain"/>
    <property type="match status" value="1"/>
</dbReference>
<reference evidence="2 3" key="1">
    <citation type="submission" date="2016-06" db="EMBL/GenBank/DDBJ databases">
        <title>Evolution of pathogenesis and genome organization in the Tremellales.</title>
        <authorList>
            <person name="Cuomo C."/>
            <person name="Litvintseva A."/>
            <person name="Heitman J."/>
            <person name="Chen Y."/>
            <person name="Sun S."/>
            <person name="Springer D."/>
            <person name="Dromer F."/>
            <person name="Young S."/>
            <person name="Zeng Q."/>
            <person name="Chapman S."/>
            <person name="Gujja S."/>
            <person name="Saif S."/>
            <person name="Birren B."/>
        </authorList>
    </citation>
    <scope>NUCLEOTIDE SEQUENCE [LARGE SCALE GENOMIC DNA]</scope>
    <source>
        <strain evidence="2 3">CBS 6039</strain>
    </source>
</reference>
<gene>
    <name evidence="2" type="ORF">L202_02148</name>
</gene>
<feature type="region of interest" description="Disordered" evidence="1">
    <location>
        <begin position="67"/>
        <end position="100"/>
    </location>
</feature>
<feature type="compositionally biased region" description="Basic and acidic residues" evidence="1">
    <location>
        <begin position="67"/>
        <end position="87"/>
    </location>
</feature>
<evidence type="ECO:0000313" key="2">
    <source>
        <dbReference type="EMBL" id="ODN81768.1"/>
    </source>
</evidence>
<dbReference type="SUPFAM" id="SSF47095">
    <property type="entry name" value="HMG-box"/>
    <property type="match status" value="1"/>
</dbReference>
<accession>A0A1E3HZU1</accession>
<dbReference type="InterPro" id="IPR036910">
    <property type="entry name" value="HMG_box_dom_sf"/>
</dbReference>
<comment type="caution">
    <text evidence="2">The sequence shown here is derived from an EMBL/GenBank/DDBJ whole genome shotgun (WGS) entry which is preliminary data.</text>
</comment>
<feature type="region of interest" description="Disordered" evidence="1">
    <location>
        <begin position="1"/>
        <end position="49"/>
    </location>
</feature>
<dbReference type="OrthoDB" id="667577at2759"/>